<dbReference type="AlphaFoldDB" id="A0AAU7KNQ5"/>
<dbReference type="RefSeq" id="WP_348816107.1">
    <property type="nucleotide sequence ID" value="NZ_CP098827.1"/>
</dbReference>
<evidence type="ECO:0000313" key="2">
    <source>
        <dbReference type="EMBL" id="XBO72985.1"/>
    </source>
</evidence>
<keyword evidence="1" id="KW-0732">Signal</keyword>
<protein>
    <submittedName>
        <fullName evidence="2">Transporter</fullName>
    </submittedName>
</protein>
<feature type="signal peptide" evidence="1">
    <location>
        <begin position="1"/>
        <end position="35"/>
    </location>
</feature>
<accession>A0AAU7KNQ5</accession>
<name>A0AAU7KNQ5_9GAMM</name>
<organism evidence="2">
    <name type="scientific">Halomonas sp. RT37</name>
    <dbReference type="NCBI Taxonomy" id="2950872"/>
    <lineage>
        <taxon>Bacteria</taxon>
        <taxon>Pseudomonadati</taxon>
        <taxon>Pseudomonadota</taxon>
        <taxon>Gammaproteobacteria</taxon>
        <taxon>Oceanospirillales</taxon>
        <taxon>Halomonadaceae</taxon>
        <taxon>Halomonas</taxon>
    </lineage>
</organism>
<gene>
    <name evidence="2" type="ORF">NFG58_09925</name>
</gene>
<proteinExistence type="predicted"/>
<dbReference type="InterPro" id="IPR025737">
    <property type="entry name" value="FApF"/>
</dbReference>
<sequence length="323" mass="34733">MAICRPRLLTSGMYHYLLAAPILGAALLAPATAHASEGGSSIYVPGAYNDFAAGLAPPPGVYARNDLVRYEGDIGARPLGGRLSAGLDQTLWFNLLKLTWVTDVEWLGATYIAGINLPYVFDVSVDLEASIPGQERFNTGSNSGFGDPYLVPVALNWANGTHHTTAAVGINIPVGRYDENDRINLGRHYWSIDPTITYSWLPESGWDLSMTAGILFNFKNDATDYTTGDEFHLDVLAAKYLTPSFGLGLAGYVYEQLESDSGPVPDRLEDGFRSSGAGVGPAFMKSVSLGQAPVTLIGKWLHDVSSENRFDGDTVSLSAAWAF</sequence>
<dbReference type="EMBL" id="CP098827">
    <property type="protein sequence ID" value="XBO72985.1"/>
    <property type="molecule type" value="Genomic_DNA"/>
</dbReference>
<evidence type="ECO:0000256" key="1">
    <source>
        <dbReference type="SAM" id="SignalP"/>
    </source>
</evidence>
<feature type="chain" id="PRO_5043873784" evidence="1">
    <location>
        <begin position="36"/>
        <end position="323"/>
    </location>
</feature>
<reference evidence="2" key="1">
    <citation type="submission" date="2022-06" db="EMBL/GenBank/DDBJ databases">
        <title>A novel DMS-producing enzyme.</title>
        <authorList>
            <person name="Zhang Y."/>
        </authorList>
    </citation>
    <scope>NUCLEOTIDE SEQUENCE</scope>
    <source>
        <strain evidence="2">RT37</strain>
    </source>
</reference>
<dbReference type="Pfam" id="PF13557">
    <property type="entry name" value="Phenol_MetA_deg"/>
    <property type="match status" value="1"/>
</dbReference>